<evidence type="ECO:0000259" key="14">
    <source>
        <dbReference type="Pfam" id="PF07715"/>
    </source>
</evidence>
<dbReference type="PANTHER" id="PTHR32552:SF81">
    <property type="entry name" value="TONB-DEPENDENT OUTER MEMBRANE RECEPTOR"/>
    <property type="match status" value="1"/>
</dbReference>
<protein>
    <submittedName>
        <fullName evidence="15">TonB-dependent receptor</fullName>
    </submittedName>
</protein>
<dbReference type="SUPFAM" id="SSF56935">
    <property type="entry name" value="Porins"/>
    <property type="match status" value="1"/>
</dbReference>
<evidence type="ECO:0000256" key="4">
    <source>
        <dbReference type="ARBA" id="ARBA00022496"/>
    </source>
</evidence>
<dbReference type="Proteomes" id="UP001606134">
    <property type="component" value="Unassembled WGS sequence"/>
</dbReference>
<keyword evidence="10 11" id="KW-0998">Cell outer membrane</keyword>
<feature type="domain" description="TonB-dependent receptor plug" evidence="14">
    <location>
        <begin position="32"/>
        <end position="138"/>
    </location>
</feature>
<keyword evidence="9 11" id="KW-0472">Membrane</keyword>
<evidence type="ECO:0000313" key="15">
    <source>
        <dbReference type="EMBL" id="MFG6489266.1"/>
    </source>
</evidence>
<dbReference type="Pfam" id="PF00593">
    <property type="entry name" value="TonB_dep_Rec_b-barrel"/>
    <property type="match status" value="1"/>
</dbReference>
<keyword evidence="6" id="KW-0408">Iron</keyword>
<evidence type="ECO:0000256" key="6">
    <source>
        <dbReference type="ARBA" id="ARBA00023004"/>
    </source>
</evidence>
<dbReference type="PANTHER" id="PTHR32552">
    <property type="entry name" value="FERRICHROME IRON RECEPTOR-RELATED"/>
    <property type="match status" value="1"/>
</dbReference>
<dbReference type="Pfam" id="PF07715">
    <property type="entry name" value="Plug"/>
    <property type="match status" value="1"/>
</dbReference>
<evidence type="ECO:0000256" key="8">
    <source>
        <dbReference type="ARBA" id="ARBA00023077"/>
    </source>
</evidence>
<dbReference type="InterPro" id="IPR000531">
    <property type="entry name" value="Beta-barrel_TonB"/>
</dbReference>
<evidence type="ECO:0000256" key="9">
    <source>
        <dbReference type="ARBA" id="ARBA00023136"/>
    </source>
</evidence>
<keyword evidence="8 12" id="KW-0798">TonB box</keyword>
<evidence type="ECO:0000256" key="11">
    <source>
        <dbReference type="PROSITE-ProRule" id="PRU01360"/>
    </source>
</evidence>
<keyword evidence="7" id="KW-0406">Ion transport</keyword>
<reference evidence="15 16" key="1">
    <citation type="submission" date="2024-08" db="EMBL/GenBank/DDBJ databases">
        <authorList>
            <person name="Lu H."/>
        </authorList>
    </citation>
    <scope>NUCLEOTIDE SEQUENCE [LARGE SCALE GENOMIC DNA]</scope>
    <source>
        <strain evidence="15 16">BYS78W</strain>
    </source>
</reference>
<keyword evidence="15" id="KW-0675">Receptor</keyword>
<sequence>MIALAPQAGWAEADASLPPVVVTASRMPEPADEAPVSVAVVSQDSIEKKGIFQLNDLVGIVAGMAVPNGSSNMPQTVGLRGVGVSQPAMAQAVGIYVDDVPLLRGYATGLWDLPDVVRYEVLRGPQGTLYGQSSTAGAVKLVSVDPDEIAGSWFTVGLGNLGQQEARGLFAGKIRPDLSASLAVSRRTNDGFAYNATRHEDINKLDATQFRAKVKVGLGPSAHVTFAVDGLLDRSDTNTTNFPVNHAGAAPRVSFNSSDAGAFKRKAGGASATAEWDVTASTKLRSITAYRGYTDDPTVVDWSGTEVERYELSQQVRQRTLTQELQLVWRGTDLDLVTGLMLMRDQFDFNRFVASFPLAAPAPGYTQALTHQLTRDAGVYAQGHWRLGEALSATLGLRAYRTQQDAANAFWRTNAQFVQTQQVYNAPNLHTSKSGLLPRLGLDYTVSPTTFLYTSVARGEKFAGFNRAAESLTSAGVAANPEKVTTYEAGLKLNASPQRLRLSAAAFYNDYKDYLAGLTGATINGTLVTDSVFLNAGSARTYGLDFEAEQGLSSAVSVNGSVEWLRANFRSFLNPSGSAASDFTGHELPYAPRWSIALGVKGRTTLGKGQLTADAWLQLIDKQFTDVANTATLRAPRQSYANFALTYAPDGSPWQASLRVRNASDRAYALARTRIPPVGVDTAYYNAPRTIMANLRYDL</sequence>
<evidence type="ECO:0000256" key="5">
    <source>
        <dbReference type="ARBA" id="ARBA00022692"/>
    </source>
</evidence>
<keyword evidence="4" id="KW-0410">Iron transport</keyword>
<evidence type="ECO:0000256" key="12">
    <source>
        <dbReference type="RuleBase" id="RU003357"/>
    </source>
</evidence>
<keyword evidence="2 11" id="KW-0813">Transport</keyword>
<accession>A0ABW7HH97</accession>
<dbReference type="PROSITE" id="PS52016">
    <property type="entry name" value="TONB_DEPENDENT_REC_3"/>
    <property type="match status" value="1"/>
</dbReference>
<comment type="caution">
    <text evidence="15">The sequence shown here is derived from an EMBL/GenBank/DDBJ whole genome shotgun (WGS) entry which is preliminary data.</text>
</comment>
<evidence type="ECO:0000256" key="7">
    <source>
        <dbReference type="ARBA" id="ARBA00023065"/>
    </source>
</evidence>
<proteinExistence type="inferred from homology"/>
<gene>
    <name evidence="15" type="ORF">ACG04R_21460</name>
</gene>
<evidence type="ECO:0000256" key="2">
    <source>
        <dbReference type="ARBA" id="ARBA00022448"/>
    </source>
</evidence>
<keyword evidence="5 11" id="KW-0812">Transmembrane</keyword>
<evidence type="ECO:0000259" key="13">
    <source>
        <dbReference type="Pfam" id="PF00593"/>
    </source>
</evidence>
<organism evidence="15 16">
    <name type="scientific">Pelomonas candidula</name>
    <dbReference type="NCBI Taxonomy" id="3299025"/>
    <lineage>
        <taxon>Bacteria</taxon>
        <taxon>Pseudomonadati</taxon>
        <taxon>Pseudomonadota</taxon>
        <taxon>Betaproteobacteria</taxon>
        <taxon>Burkholderiales</taxon>
        <taxon>Sphaerotilaceae</taxon>
        <taxon>Roseateles</taxon>
    </lineage>
</organism>
<dbReference type="InterPro" id="IPR039426">
    <property type="entry name" value="TonB-dep_rcpt-like"/>
</dbReference>
<evidence type="ECO:0000256" key="1">
    <source>
        <dbReference type="ARBA" id="ARBA00004571"/>
    </source>
</evidence>
<name>A0ABW7HH97_9BURK</name>
<evidence type="ECO:0000313" key="16">
    <source>
        <dbReference type="Proteomes" id="UP001606134"/>
    </source>
</evidence>
<evidence type="ECO:0000256" key="3">
    <source>
        <dbReference type="ARBA" id="ARBA00022452"/>
    </source>
</evidence>
<dbReference type="Gene3D" id="2.40.170.20">
    <property type="entry name" value="TonB-dependent receptor, beta-barrel domain"/>
    <property type="match status" value="1"/>
</dbReference>
<evidence type="ECO:0000256" key="10">
    <source>
        <dbReference type="ARBA" id="ARBA00023237"/>
    </source>
</evidence>
<keyword evidence="3 11" id="KW-1134">Transmembrane beta strand</keyword>
<dbReference type="EMBL" id="JBIGIC010000012">
    <property type="protein sequence ID" value="MFG6489266.1"/>
    <property type="molecule type" value="Genomic_DNA"/>
</dbReference>
<keyword evidence="16" id="KW-1185">Reference proteome</keyword>
<comment type="similarity">
    <text evidence="11 12">Belongs to the TonB-dependent receptor family.</text>
</comment>
<dbReference type="InterPro" id="IPR012910">
    <property type="entry name" value="Plug_dom"/>
</dbReference>
<comment type="subcellular location">
    <subcellularLocation>
        <location evidence="1 11">Cell outer membrane</location>
        <topology evidence="1 11">Multi-pass membrane protein</topology>
    </subcellularLocation>
</comment>
<dbReference type="InterPro" id="IPR036942">
    <property type="entry name" value="Beta-barrel_TonB_sf"/>
</dbReference>
<dbReference type="RefSeq" id="WP_394415622.1">
    <property type="nucleotide sequence ID" value="NZ_JBIGIC010000012.1"/>
</dbReference>
<feature type="domain" description="TonB-dependent receptor-like beta-barrel" evidence="13">
    <location>
        <begin position="236"/>
        <end position="662"/>
    </location>
</feature>